<evidence type="ECO:0000259" key="2">
    <source>
        <dbReference type="Pfam" id="PF01558"/>
    </source>
</evidence>
<dbReference type="Pfam" id="PF01855">
    <property type="entry name" value="POR_N"/>
    <property type="match status" value="1"/>
</dbReference>
<dbReference type="PANTHER" id="PTHR32154">
    <property type="entry name" value="PYRUVATE-FLAVODOXIN OXIDOREDUCTASE-RELATED"/>
    <property type="match status" value="1"/>
</dbReference>
<evidence type="ECO:0000313" key="6">
    <source>
        <dbReference type="Proteomes" id="UP001208017"/>
    </source>
</evidence>
<evidence type="ECO:0000259" key="4">
    <source>
        <dbReference type="Pfam" id="PF17147"/>
    </source>
</evidence>
<comment type="caution">
    <text evidence="5">The sequence shown here is derived from an EMBL/GenBank/DDBJ whole genome shotgun (WGS) entry which is preliminary data.</text>
</comment>
<keyword evidence="6" id="KW-1185">Reference proteome</keyword>
<dbReference type="InterPro" id="IPR002880">
    <property type="entry name" value="Pyrv_Fd/Flavodoxin_OxRdtase_N"/>
</dbReference>
<feature type="domain" description="Pyruvate:ferredoxin oxidoreductase core" evidence="4">
    <location>
        <begin position="475"/>
        <end position="548"/>
    </location>
</feature>
<dbReference type="Pfam" id="PF01558">
    <property type="entry name" value="POR"/>
    <property type="match status" value="1"/>
</dbReference>
<dbReference type="NCBIfam" id="TIGR03710">
    <property type="entry name" value="OAFO_sf"/>
    <property type="match status" value="1"/>
</dbReference>
<proteinExistence type="predicted"/>
<evidence type="ECO:0000313" key="5">
    <source>
        <dbReference type="EMBL" id="MCX7572126.1"/>
    </source>
</evidence>
<dbReference type="InterPro" id="IPR050722">
    <property type="entry name" value="Pyruvate:ferred/Flavod_OxRd"/>
</dbReference>
<dbReference type="InterPro" id="IPR019752">
    <property type="entry name" value="Pyrv/ketoisovalerate_OxRed_cat"/>
</dbReference>
<feature type="domain" description="Pyruvate/ketoisovalerate oxidoreductase catalytic" evidence="2">
    <location>
        <begin position="14"/>
        <end position="176"/>
    </location>
</feature>
<dbReference type="InterPro" id="IPR033412">
    <property type="entry name" value="PFOR_II"/>
</dbReference>
<dbReference type="InterPro" id="IPR029061">
    <property type="entry name" value="THDP-binding"/>
</dbReference>
<protein>
    <submittedName>
        <fullName evidence="5">2-oxoacid:acceptor oxidoreductase subunit alpha</fullName>
    </submittedName>
</protein>
<dbReference type="Proteomes" id="UP001208017">
    <property type="component" value="Unassembled WGS sequence"/>
</dbReference>
<dbReference type="CDD" id="cd07034">
    <property type="entry name" value="TPP_PYR_PFOR_IOR-alpha_like"/>
    <property type="match status" value="1"/>
</dbReference>
<dbReference type="PANTHER" id="PTHR32154:SF20">
    <property type="entry name" value="2-OXOGLUTARATE OXIDOREDUCTASE SUBUNIT KORA"/>
    <property type="match status" value="1"/>
</dbReference>
<dbReference type="InterPro" id="IPR009014">
    <property type="entry name" value="Transketo_C/PFOR_II"/>
</dbReference>
<evidence type="ECO:0000256" key="1">
    <source>
        <dbReference type="ARBA" id="ARBA00023002"/>
    </source>
</evidence>
<keyword evidence="1" id="KW-0560">Oxidoreductase</keyword>
<sequence>MIKDLGWKVGGAQGEGIDSTGEIIALSLFRLGYYVSTYRHFMSLIKGGHTNYKVRVTSELTNHHGDALHMMFAFDQESINHNFHELVNGSILVYDTAIKNAEAPEKDGVNVCAIPLTDLAKEAGSPIMKNMVSVGVTAAAIGLTPDDFRSVVVDRFGSKGDEIVESNMAAMRKGYDYYNENFNHRLELPDRPEVKEERLFISGNEATSLGALAAGCRLLAQYPITPATEVMYQLIKQFPKMGGAFIQAEDEIAAVMMAIGGNYAGVRTMTATSGPGFSLMMEALGLSGISETPLVIIDVQRAGPSTGLPTKTEQSDVFAILYGSHGEIPRIVLTPRNVEECFYYTMEAFNLAEKYQCPVIVATDLYMGMNKQTVSSIDFDKFSINRGKLISDEELAELEKGAFKRFDVSVEDGISYRSIPGQKNGRFVAMGNESDEVGVEMEEPVLRTLQMDKRARKLANFNDNAGFDYAGAANAELLLVDFGSTGGLQYEVFKALEAEGVSVGHLTISRIAPFPMELAGYLKAAKKILVSELNSTAMLATLLKQQVGEHAKYESCLKYSGDPFLFEEVYAKAKEVADSLKKEVTL</sequence>
<gene>
    <name evidence="5" type="ORF">OS242_19570</name>
</gene>
<accession>A0ABT3X6Q1</accession>
<dbReference type="EMBL" id="JAPMLT010000016">
    <property type="protein sequence ID" value="MCX7572126.1"/>
    <property type="molecule type" value="Genomic_DNA"/>
</dbReference>
<dbReference type="Gene3D" id="3.40.920.10">
    <property type="entry name" value="Pyruvate-ferredoxin oxidoreductase, PFOR, domain III"/>
    <property type="match status" value="1"/>
</dbReference>
<dbReference type="InterPro" id="IPR022367">
    <property type="entry name" value="2-oxoacid/accept_OxRdtase_asu"/>
</dbReference>
<feature type="domain" description="Pyruvate flavodoxin/ferredoxin oxidoreductase pyrimidine binding" evidence="3">
    <location>
        <begin position="210"/>
        <end position="388"/>
    </location>
</feature>
<evidence type="ECO:0000259" key="3">
    <source>
        <dbReference type="Pfam" id="PF01855"/>
    </source>
</evidence>
<dbReference type="SUPFAM" id="SSF52922">
    <property type="entry name" value="TK C-terminal domain-like"/>
    <property type="match status" value="1"/>
</dbReference>
<dbReference type="RefSeq" id="WP_267153377.1">
    <property type="nucleotide sequence ID" value="NZ_JAPMLT010000016.1"/>
</dbReference>
<dbReference type="InterPro" id="IPR002869">
    <property type="entry name" value="Pyrv_flavodox_OxRed_cen"/>
</dbReference>
<dbReference type="SUPFAM" id="SSF52518">
    <property type="entry name" value="Thiamin diphosphate-binding fold (THDP-binding)"/>
    <property type="match status" value="1"/>
</dbReference>
<reference evidence="5 6" key="1">
    <citation type="submission" date="2022-11" db="EMBL/GenBank/DDBJ databases">
        <title>Study of microbial diversity in lake waters.</title>
        <authorList>
            <person name="Zhang J."/>
        </authorList>
    </citation>
    <scope>NUCLEOTIDE SEQUENCE [LARGE SCALE GENOMIC DNA]</scope>
    <source>
        <strain evidence="5 6">DT12</strain>
    </source>
</reference>
<name>A0ABT3X6Q1_9BACL</name>
<dbReference type="Pfam" id="PF17147">
    <property type="entry name" value="PFOR_II"/>
    <property type="match status" value="1"/>
</dbReference>
<dbReference type="Gene3D" id="3.40.50.970">
    <property type="match status" value="1"/>
</dbReference>
<organism evidence="5 6">
    <name type="scientific">Tumebacillus lacus</name>
    <dbReference type="NCBI Taxonomy" id="2995335"/>
    <lineage>
        <taxon>Bacteria</taxon>
        <taxon>Bacillati</taxon>
        <taxon>Bacillota</taxon>
        <taxon>Bacilli</taxon>
        <taxon>Bacillales</taxon>
        <taxon>Alicyclobacillaceae</taxon>
        <taxon>Tumebacillus</taxon>
    </lineage>
</organism>
<dbReference type="SUPFAM" id="SSF53323">
    <property type="entry name" value="Pyruvate-ferredoxin oxidoreductase, PFOR, domain III"/>
    <property type="match status" value="1"/>
</dbReference>
<dbReference type="Gene3D" id="3.40.50.920">
    <property type="match status" value="1"/>
</dbReference>